<evidence type="ECO:0000256" key="2">
    <source>
        <dbReference type="ARBA" id="ARBA00023002"/>
    </source>
</evidence>
<dbReference type="OrthoDB" id="1933717at2759"/>
<dbReference type="Gene3D" id="3.40.50.720">
    <property type="entry name" value="NAD(P)-binding Rossmann-like Domain"/>
    <property type="match status" value="1"/>
</dbReference>
<name>A0A7I8WA44_9ANNE</name>
<dbReference type="InterPro" id="IPR036291">
    <property type="entry name" value="NAD(P)-bd_dom_sf"/>
</dbReference>
<evidence type="ECO:0000313" key="4">
    <source>
        <dbReference type="EMBL" id="CAD5125011.1"/>
    </source>
</evidence>
<dbReference type="InterPro" id="IPR020904">
    <property type="entry name" value="Sc_DH/Rdtase_CS"/>
</dbReference>
<evidence type="ECO:0000256" key="1">
    <source>
        <dbReference type="ARBA" id="ARBA00006484"/>
    </source>
</evidence>
<keyword evidence="5" id="KW-1185">Reference proteome</keyword>
<comment type="similarity">
    <text evidence="1 3">Belongs to the short-chain dehydrogenases/reductases (SDR) family.</text>
</comment>
<dbReference type="Proteomes" id="UP000549394">
    <property type="component" value="Unassembled WGS sequence"/>
</dbReference>
<dbReference type="InterPro" id="IPR002347">
    <property type="entry name" value="SDR_fam"/>
</dbReference>
<evidence type="ECO:0000313" key="5">
    <source>
        <dbReference type="Proteomes" id="UP000549394"/>
    </source>
</evidence>
<accession>A0A7I8WA44</accession>
<keyword evidence="2" id="KW-0560">Oxidoreductase</keyword>
<gene>
    <name evidence="4" type="ORF">DGYR_LOCUS12466</name>
</gene>
<dbReference type="EMBL" id="CAJFCJ010000024">
    <property type="protein sequence ID" value="CAD5125011.1"/>
    <property type="molecule type" value="Genomic_DNA"/>
</dbReference>
<reference evidence="4 5" key="1">
    <citation type="submission" date="2020-08" db="EMBL/GenBank/DDBJ databases">
        <authorList>
            <person name="Hejnol A."/>
        </authorList>
    </citation>
    <scope>NUCLEOTIDE SEQUENCE [LARGE SCALE GENOMIC DNA]</scope>
</reference>
<dbReference type="PRINTS" id="PR00081">
    <property type="entry name" value="GDHRDH"/>
</dbReference>
<dbReference type="Pfam" id="PF00106">
    <property type="entry name" value="adh_short"/>
    <property type="match status" value="1"/>
</dbReference>
<evidence type="ECO:0000256" key="3">
    <source>
        <dbReference type="RuleBase" id="RU000363"/>
    </source>
</evidence>
<proteinExistence type="inferred from homology"/>
<sequence>MDRWTGRVALVTGASVGIGASIAQKLVEGGMKVIGVARNFQAIADAAKKLEGAKGQLIPMKCDVTKEEDILKVFANIRKNYGGVDVLINNAGLAHDAPLLDPSSKTSDWKNMLDVNVLGIAICSREAYKSMKERGIDDGHIFNIGSMSGHRVIPSSKGHFYSATKFAVKAMTEGTRQELREAKSHIRVTHVSPGVVETEFAYRFTGPDSQTYKNLMALQAEDISSSVIHALTAPAHVEINDILIRPTEQSS</sequence>
<dbReference type="PANTHER" id="PTHR43115">
    <property type="entry name" value="DEHYDROGENASE/REDUCTASE SDR FAMILY MEMBER 11"/>
    <property type="match status" value="1"/>
</dbReference>
<dbReference type="PANTHER" id="PTHR43115:SF4">
    <property type="entry name" value="DEHYDROGENASE_REDUCTASE SDR FAMILY MEMBER 11"/>
    <property type="match status" value="1"/>
</dbReference>
<dbReference type="PROSITE" id="PS00061">
    <property type="entry name" value="ADH_SHORT"/>
    <property type="match status" value="1"/>
</dbReference>
<dbReference type="GO" id="GO:0016616">
    <property type="term" value="F:oxidoreductase activity, acting on the CH-OH group of donors, NAD or NADP as acceptor"/>
    <property type="evidence" value="ECO:0007669"/>
    <property type="project" value="UniProtKB-ARBA"/>
</dbReference>
<dbReference type="SUPFAM" id="SSF51735">
    <property type="entry name" value="NAD(P)-binding Rossmann-fold domains"/>
    <property type="match status" value="1"/>
</dbReference>
<dbReference type="AlphaFoldDB" id="A0A7I8WA44"/>
<protein>
    <submittedName>
        <fullName evidence="4">DgyrCDS13251</fullName>
    </submittedName>
</protein>
<organism evidence="4 5">
    <name type="scientific">Dimorphilus gyrociliatus</name>
    <dbReference type="NCBI Taxonomy" id="2664684"/>
    <lineage>
        <taxon>Eukaryota</taxon>
        <taxon>Metazoa</taxon>
        <taxon>Spiralia</taxon>
        <taxon>Lophotrochozoa</taxon>
        <taxon>Annelida</taxon>
        <taxon>Polychaeta</taxon>
        <taxon>Polychaeta incertae sedis</taxon>
        <taxon>Dinophilidae</taxon>
        <taxon>Dimorphilus</taxon>
    </lineage>
</organism>
<dbReference type="FunFam" id="3.40.50.720:FF:000047">
    <property type="entry name" value="NADP-dependent L-serine/L-allo-threonine dehydrogenase"/>
    <property type="match status" value="1"/>
</dbReference>
<comment type="caution">
    <text evidence="4">The sequence shown here is derived from an EMBL/GenBank/DDBJ whole genome shotgun (WGS) entry which is preliminary data.</text>
</comment>
<dbReference type="PRINTS" id="PR00080">
    <property type="entry name" value="SDRFAMILY"/>
</dbReference>